<dbReference type="OrthoDB" id="9801646at2"/>
<dbReference type="InterPro" id="IPR010502">
    <property type="entry name" value="Carb-bd_dom_fam9"/>
</dbReference>
<dbReference type="AlphaFoldDB" id="A0A1M6HZL5"/>
<dbReference type="STRING" id="1168035.SAMN05444280_11518"/>
<dbReference type="Proteomes" id="UP000184050">
    <property type="component" value="Unassembled WGS sequence"/>
</dbReference>
<gene>
    <name evidence="2" type="ORF">SAMN05444280_11518</name>
</gene>
<dbReference type="GO" id="GO:0004553">
    <property type="term" value="F:hydrolase activity, hydrolyzing O-glycosyl compounds"/>
    <property type="evidence" value="ECO:0007669"/>
    <property type="project" value="InterPro"/>
</dbReference>
<dbReference type="SUPFAM" id="SSF49344">
    <property type="entry name" value="CBD9-like"/>
    <property type="match status" value="1"/>
</dbReference>
<dbReference type="EMBL" id="FQZE01000015">
    <property type="protein sequence ID" value="SHJ27610.1"/>
    <property type="molecule type" value="Genomic_DNA"/>
</dbReference>
<evidence type="ECO:0000259" key="1">
    <source>
        <dbReference type="Pfam" id="PF16011"/>
    </source>
</evidence>
<dbReference type="GO" id="GO:0030246">
    <property type="term" value="F:carbohydrate binding"/>
    <property type="evidence" value="ECO:0007669"/>
    <property type="project" value="InterPro"/>
</dbReference>
<dbReference type="GO" id="GO:0016052">
    <property type="term" value="P:carbohydrate catabolic process"/>
    <property type="evidence" value="ECO:0007669"/>
    <property type="project" value="InterPro"/>
</dbReference>
<protein>
    <submittedName>
        <fullName evidence="2">Carbohydrate-binding family 9</fullName>
    </submittedName>
</protein>
<dbReference type="Pfam" id="PF16011">
    <property type="entry name" value="CBM9_2"/>
    <property type="match status" value="1"/>
</dbReference>
<dbReference type="Gene3D" id="2.60.40.1190">
    <property type="match status" value="1"/>
</dbReference>
<organism evidence="2 3">
    <name type="scientific">Tangfeifania diversioriginum</name>
    <dbReference type="NCBI Taxonomy" id="1168035"/>
    <lineage>
        <taxon>Bacteria</taxon>
        <taxon>Pseudomonadati</taxon>
        <taxon>Bacteroidota</taxon>
        <taxon>Bacteroidia</taxon>
        <taxon>Marinilabiliales</taxon>
        <taxon>Prolixibacteraceae</taxon>
        <taxon>Tangfeifania</taxon>
    </lineage>
</organism>
<feature type="domain" description="Carbohydrate-binding" evidence="1">
    <location>
        <begin position="25"/>
        <end position="216"/>
    </location>
</feature>
<evidence type="ECO:0000313" key="3">
    <source>
        <dbReference type="Proteomes" id="UP000184050"/>
    </source>
</evidence>
<sequence length="217" mass="25129">MAQLFINKIKTADKKNAKISEAAHLLENQAILHSIGHINWKDFPYRPDVQFRIAHTGDQIWLKFYVKEKHILARETRTNGDVYKDSCVEFFVSFDNENYYNFELNGIGTTHLAFGPGRNNRKFVPAQTVEKIETHSSLGSEPFEEKTGNFEWEMMIRIPLECFAYSNINSLDELSAKGNFYKCGDETSEPHYVTWNPVGTDEPDYHQPGYFGNLKFE</sequence>
<proteinExistence type="predicted"/>
<dbReference type="CDD" id="cd09620">
    <property type="entry name" value="CBM9_like_3"/>
    <property type="match status" value="1"/>
</dbReference>
<dbReference type="RefSeq" id="WP_073169211.1">
    <property type="nucleotide sequence ID" value="NZ_FQZE01000015.1"/>
</dbReference>
<reference evidence="2 3" key="1">
    <citation type="submission" date="2016-11" db="EMBL/GenBank/DDBJ databases">
        <authorList>
            <person name="Jaros S."/>
            <person name="Januszkiewicz K."/>
            <person name="Wedrychowicz H."/>
        </authorList>
    </citation>
    <scope>NUCLEOTIDE SEQUENCE [LARGE SCALE GENOMIC DNA]</scope>
    <source>
        <strain evidence="2 3">DSM 27063</strain>
    </source>
</reference>
<evidence type="ECO:0000313" key="2">
    <source>
        <dbReference type="EMBL" id="SHJ27610.1"/>
    </source>
</evidence>
<accession>A0A1M6HZL5</accession>
<name>A0A1M6HZL5_9BACT</name>
<keyword evidence="3" id="KW-1185">Reference proteome</keyword>